<dbReference type="AlphaFoldDB" id="A0A139WLN0"/>
<evidence type="ECO:0000256" key="6">
    <source>
        <dbReference type="RuleBase" id="RU368066"/>
    </source>
</evidence>
<comment type="similarity">
    <text evidence="2 6">Belongs to the CTL (choline transporter-like) family.</text>
</comment>
<dbReference type="GO" id="GO:0016020">
    <property type="term" value="C:membrane"/>
    <property type="evidence" value="ECO:0000318"/>
    <property type="project" value="GO_Central"/>
</dbReference>
<proteinExistence type="inferred from homology"/>
<evidence type="ECO:0000256" key="3">
    <source>
        <dbReference type="ARBA" id="ARBA00022692"/>
    </source>
</evidence>
<evidence type="ECO:0000256" key="4">
    <source>
        <dbReference type="ARBA" id="ARBA00022989"/>
    </source>
</evidence>
<reference evidence="7 8" key="2">
    <citation type="journal article" date="2010" name="Nucleic Acids Res.">
        <title>BeetleBase in 2010: revisions to provide comprehensive genomic information for Tribolium castaneum.</title>
        <authorList>
            <person name="Kim H.S."/>
            <person name="Murphy T."/>
            <person name="Xia J."/>
            <person name="Caragea D."/>
            <person name="Park Y."/>
            <person name="Beeman R.W."/>
            <person name="Lorenzen M.D."/>
            <person name="Butcher S."/>
            <person name="Manak J.R."/>
            <person name="Brown S.J."/>
        </authorList>
    </citation>
    <scope>GENOME REANNOTATION</scope>
    <source>
        <strain evidence="7 8">Georgia GA2</strain>
    </source>
</reference>
<dbReference type="GO" id="GO:0005886">
    <property type="term" value="C:plasma membrane"/>
    <property type="evidence" value="ECO:0007669"/>
    <property type="project" value="UniProtKB-SubCell"/>
</dbReference>
<accession>A0A139WLN0</accession>
<reference evidence="7 8" key="1">
    <citation type="journal article" date="2008" name="Nature">
        <title>The genome of the model beetle and pest Tribolium castaneum.</title>
        <authorList>
            <consortium name="Tribolium Genome Sequencing Consortium"/>
            <person name="Richards S."/>
            <person name="Gibbs R.A."/>
            <person name="Weinstock G.M."/>
            <person name="Brown S.J."/>
            <person name="Denell R."/>
            <person name="Beeman R.W."/>
            <person name="Gibbs R."/>
            <person name="Beeman R.W."/>
            <person name="Brown S.J."/>
            <person name="Bucher G."/>
            <person name="Friedrich M."/>
            <person name="Grimmelikhuijzen C.J."/>
            <person name="Klingler M."/>
            <person name="Lorenzen M."/>
            <person name="Richards S."/>
            <person name="Roth S."/>
            <person name="Schroder R."/>
            <person name="Tautz D."/>
            <person name="Zdobnov E.M."/>
            <person name="Muzny D."/>
            <person name="Gibbs R.A."/>
            <person name="Weinstock G.M."/>
            <person name="Attaway T."/>
            <person name="Bell S."/>
            <person name="Buhay C.J."/>
            <person name="Chandrabose M.N."/>
            <person name="Chavez D."/>
            <person name="Clerk-Blankenburg K.P."/>
            <person name="Cree A."/>
            <person name="Dao M."/>
            <person name="Davis C."/>
            <person name="Chacko J."/>
            <person name="Dinh H."/>
            <person name="Dugan-Rocha S."/>
            <person name="Fowler G."/>
            <person name="Garner T.T."/>
            <person name="Garnes J."/>
            <person name="Gnirke A."/>
            <person name="Hawes A."/>
            <person name="Hernandez J."/>
            <person name="Hines S."/>
            <person name="Holder M."/>
            <person name="Hume J."/>
            <person name="Jhangiani S.N."/>
            <person name="Joshi V."/>
            <person name="Khan Z.M."/>
            <person name="Jackson L."/>
            <person name="Kovar C."/>
            <person name="Kowis A."/>
            <person name="Lee S."/>
            <person name="Lewis L.R."/>
            <person name="Margolis J."/>
            <person name="Morgan M."/>
            <person name="Nazareth L.V."/>
            <person name="Nguyen N."/>
            <person name="Okwuonu G."/>
            <person name="Parker D."/>
            <person name="Richards S."/>
            <person name="Ruiz S.J."/>
            <person name="Santibanez J."/>
            <person name="Savard J."/>
            <person name="Scherer S.E."/>
            <person name="Schneider B."/>
            <person name="Sodergren E."/>
            <person name="Tautz D."/>
            <person name="Vattahil S."/>
            <person name="Villasana D."/>
            <person name="White C.S."/>
            <person name="Wright R."/>
            <person name="Park Y."/>
            <person name="Beeman R.W."/>
            <person name="Lord J."/>
            <person name="Oppert B."/>
            <person name="Lorenzen M."/>
            <person name="Brown S."/>
            <person name="Wang L."/>
            <person name="Savard J."/>
            <person name="Tautz D."/>
            <person name="Richards S."/>
            <person name="Weinstock G."/>
            <person name="Gibbs R.A."/>
            <person name="Liu Y."/>
            <person name="Worley K."/>
            <person name="Weinstock G."/>
            <person name="Elsik C.G."/>
            <person name="Reese J.T."/>
            <person name="Elhaik E."/>
            <person name="Landan G."/>
            <person name="Graur D."/>
            <person name="Arensburger P."/>
            <person name="Atkinson P."/>
            <person name="Beeman R.W."/>
            <person name="Beidler J."/>
            <person name="Brown S.J."/>
            <person name="Demuth J.P."/>
            <person name="Drury D.W."/>
            <person name="Du Y.Z."/>
            <person name="Fujiwara H."/>
            <person name="Lorenzen M."/>
            <person name="Maselli V."/>
            <person name="Osanai M."/>
            <person name="Park Y."/>
            <person name="Robertson H.M."/>
            <person name="Tu Z."/>
            <person name="Wang J.J."/>
            <person name="Wang S."/>
            <person name="Richards S."/>
            <person name="Song H."/>
            <person name="Zhang L."/>
            <person name="Sodergren E."/>
            <person name="Werner D."/>
            <person name="Stanke M."/>
            <person name="Morgenstern B."/>
            <person name="Solovyev V."/>
            <person name="Kosarev P."/>
            <person name="Brown G."/>
            <person name="Chen H.C."/>
            <person name="Ermolaeva O."/>
            <person name="Hlavina W."/>
            <person name="Kapustin Y."/>
            <person name="Kiryutin B."/>
            <person name="Kitts P."/>
            <person name="Maglott D."/>
            <person name="Pruitt K."/>
            <person name="Sapojnikov V."/>
            <person name="Souvorov A."/>
            <person name="Mackey A.J."/>
            <person name="Waterhouse R.M."/>
            <person name="Wyder S."/>
            <person name="Zdobnov E.M."/>
            <person name="Zdobnov E.M."/>
            <person name="Wyder S."/>
            <person name="Kriventseva E.V."/>
            <person name="Kadowaki T."/>
            <person name="Bork P."/>
            <person name="Aranda M."/>
            <person name="Bao R."/>
            <person name="Beermann A."/>
            <person name="Berns N."/>
            <person name="Bolognesi R."/>
            <person name="Bonneton F."/>
            <person name="Bopp D."/>
            <person name="Brown S.J."/>
            <person name="Bucher G."/>
            <person name="Butts T."/>
            <person name="Chaumot A."/>
            <person name="Denell R.E."/>
            <person name="Ferrier D.E."/>
            <person name="Friedrich M."/>
            <person name="Gordon C.M."/>
            <person name="Jindra M."/>
            <person name="Klingler M."/>
            <person name="Lan Q."/>
            <person name="Lattorff H.M."/>
            <person name="Laudet V."/>
            <person name="von Levetsow C."/>
            <person name="Liu Z."/>
            <person name="Lutz R."/>
            <person name="Lynch J.A."/>
            <person name="da Fonseca R.N."/>
            <person name="Posnien N."/>
            <person name="Reuter R."/>
            <person name="Roth S."/>
            <person name="Savard J."/>
            <person name="Schinko J.B."/>
            <person name="Schmitt C."/>
            <person name="Schoppmeier M."/>
            <person name="Schroder R."/>
            <person name="Shippy T.D."/>
            <person name="Simonnet F."/>
            <person name="Marques-Souza H."/>
            <person name="Tautz D."/>
            <person name="Tomoyasu Y."/>
            <person name="Trauner J."/>
            <person name="Van der Zee M."/>
            <person name="Vervoort M."/>
            <person name="Wittkopp N."/>
            <person name="Wimmer E.A."/>
            <person name="Yang X."/>
            <person name="Jones A.K."/>
            <person name="Sattelle D.B."/>
            <person name="Ebert P.R."/>
            <person name="Nelson D."/>
            <person name="Scott J.G."/>
            <person name="Beeman R.W."/>
            <person name="Muthukrishnan S."/>
            <person name="Kramer K.J."/>
            <person name="Arakane Y."/>
            <person name="Beeman R.W."/>
            <person name="Zhu Q."/>
            <person name="Hogenkamp D."/>
            <person name="Dixit R."/>
            <person name="Oppert B."/>
            <person name="Jiang H."/>
            <person name="Zou Z."/>
            <person name="Marshall J."/>
            <person name="Elpidina E."/>
            <person name="Vinokurov K."/>
            <person name="Oppert C."/>
            <person name="Zou Z."/>
            <person name="Evans J."/>
            <person name="Lu Z."/>
            <person name="Zhao P."/>
            <person name="Sumathipala N."/>
            <person name="Altincicek B."/>
            <person name="Vilcinskas A."/>
            <person name="Williams M."/>
            <person name="Hultmark D."/>
            <person name="Hetru C."/>
            <person name="Jiang H."/>
            <person name="Grimmelikhuijzen C.J."/>
            <person name="Hauser F."/>
            <person name="Cazzamali G."/>
            <person name="Williamson M."/>
            <person name="Park Y."/>
            <person name="Li B."/>
            <person name="Tanaka Y."/>
            <person name="Predel R."/>
            <person name="Neupert S."/>
            <person name="Schachtner J."/>
            <person name="Verleyen P."/>
            <person name="Raible F."/>
            <person name="Bork P."/>
            <person name="Friedrich M."/>
            <person name="Walden K.K."/>
            <person name="Robertson H.M."/>
            <person name="Angeli S."/>
            <person name="Foret S."/>
            <person name="Bucher G."/>
            <person name="Schuetz S."/>
            <person name="Maleszka R."/>
            <person name="Wimmer E.A."/>
            <person name="Beeman R.W."/>
            <person name="Lorenzen M."/>
            <person name="Tomoyasu Y."/>
            <person name="Miller S.C."/>
            <person name="Grossmann D."/>
            <person name="Bucher G."/>
        </authorList>
    </citation>
    <scope>NUCLEOTIDE SEQUENCE [LARGE SCALE GENOMIC DNA]</scope>
    <source>
        <strain evidence="7 8">Georgia GA2</strain>
    </source>
</reference>
<dbReference type="GO" id="GO:0055085">
    <property type="term" value="P:transmembrane transport"/>
    <property type="evidence" value="ECO:0000318"/>
    <property type="project" value="GO_Central"/>
</dbReference>
<comment type="function">
    <text evidence="6">Choline transporter.</text>
</comment>
<keyword evidence="3 6" id="KW-0812">Transmembrane</keyword>
<protein>
    <recommendedName>
        <fullName evidence="6">Choline transporter-like protein</fullName>
    </recommendedName>
</protein>
<dbReference type="Pfam" id="PF04515">
    <property type="entry name" value="Choline_transpo"/>
    <property type="match status" value="1"/>
</dbReference>
<comment type="subcellular location">
    <subcellularLocation>
        <location evidence="6">Cell membrane</location>
        <topology evidence="6">Multi-pass membrane protein</topology>
    </subcellularLocation>
    <subcellularLocation>
        <location evidence="1">Membrane</location>
        <topology evidence="1">Multi-pass membrane protein</topology>
    </subcellularLocation>
</comment>
<feature type="transmembrane region" description="Helical" evidence="6">
    <location>
        <begin position="27"/>
        <end position="47"/>
    </location>
</feature>
<evidence type="ECO:0000256" key="1">
    <source>
        <dbReference type="ARBA" id="ARBA00004141"/>
    </source>
</evidence>
<dbReference type="InterPro" id="IPR007603">
    <property type="entry name" value="Choline_transptr-like"/>
</dbReference>
<feature type="transmembrane region" description="Helical" evidence="6">
    <location>
        <begin position="433"/>
        <end position="455"/>
    </location>
</feature>
<dbReference type="Proteomes" id="UP000007266">
    <property type="component" value="Linkage group 3"/>
</dbReference>
<dbReference type="PANTHER" id="PTHR12385">
    <property type="entry name" value="CHOLINE TRANSPORTER-LIKE (SLC FAMILY 44)"/>
    <property type="match status" value="1"/>
</dbReference>
<feature type="transmembrane region" description="Helical" evidence="6">
    <location>
        <begin position="368"/>
        <end position="392"/>
    </location>
</feature>
<feature type="transmembrane region" description="Helical" evidence="6">
    <location>
        <begin position="310"/>
        <end position="328"/>
    </location>
</feature>
<evidence type="ECO:0000256" key="5">
    <source>
        <dbReference type="ARBA" id="ARBA00023136"/>
    </source>
</evidence>
<dbReference type="GO" id="GO:0022857">
    <property type="term" value="F:transmembrane transporter activity"/>
    <property type="evidence" value="ECO:0000318"/>
    <property type="project" value="GO_Central"/>
</dbReference>
<feature type="transmembrane region" description="Helical" evidence="6">
    <location>
        <begin position="260"/>
        <end position="284"/>
    </location>
</feature>
<dbReference type="EMBL" id="KQ971321">
    <property type="protein sequence ID" value="KYB28735.1"/>
    <property type="molecule type" value="Genomic_DNA"/>
</dbReference>
<sequence>MTTPLTHAQTGLRDAPPPKRKLTNLPFFLAFIVCLALVIPFSLVFALSSNLKRLLNGYDSCGNTCGVENKPLYYRNCSELNMRDKPIAMMKYYDVDPLCIFSLQKVLPDKCVEKCEPPNQLIFNRCYPPEADTNLDSKSRNFKQMIEIPHVFLSNIATITAMSFTGLILSFGLFACLRCHVAATFWTLTLFQSFVALAAAALFWHKYINSGSTMYLFLALGAMAYFTSVFIYFFVLYNTFTMVRRVYHQALNAIFRAPMILVQPLLTITVLISVITTMIFLMLLSLSPSGWPEISDEGPLVYEFATNEATLYYLIYLAFLGFWIYSFGEGFQAMVVSGATVEIYTTKDKTSLRHPVRKSYHTLLHHHLGTVACGSLLATIFAFMRGLAVYVIRKVYILTSMKGQPFCKSLKRAVELLRLNLVETIALTGFNYLIIYGFSLLIVVITVGVGVWMNLDSKFTFYVRLGILFGAVSASLVAHFVLKVLHTTTETIFLCYSEERIAGPVTPQNTATKK</sequence>
<dbReference type="InParanoid" id="A0A139WLN0"/>
<evidence type="ECO:0000256" key="2">
    <source>
        <dbReference type="ARBA" id="ARBA00007168"/>
    </source>
</evidence>
<dbReference type="PANTHER" id="PTHR12385:SF96">
    <property type="entry name" value="CHOLINE TRANSPORTER-LIKE PROTEIN"/>
    <property type="match status" value="1"/>
</dbReference>
<evidence type="ECO:0000313" key="8">
    <source>
        <dbReference type="Proteomes" id="UP000007266"/>
    </source>
</evidence>
<evidence type="ECO:0000313" key="7">
    <source>
        <dbReference type="EMBL" id="KYB28735.1"/>
    </source>
</evidence>
<keyword evidence="8" id="KW-1185">Reference proteome</keyword>
<feature type="transmembrane region" description="Helical" evidence="6">
    <location>
        <begin position="461"/>
        <end position="482"/>
    </location>
</feature>
<feature type="transmembrane region" description="Helical" evidence="6">
    <location>
        <begin position="181"/>
        <end position="204"/>
    </location>
</feature>
<organism evidence="7 8">
    <name type="scientific">Tribolium castaneum</name>
    <name type="common">Red flour beetle</name>
    <dbReference type="NCBI Taxonomy" id="7070"/>
    <lineage>
        <taxon>Eukaryota</taxon>
        <taxon>Metazoa</taxon>
        <taxon>Ecdysozoa</taxon>
        <taxon>Arthropoda</taxon>
        <taxon>Hexapoda</taxon>
        <taxon>Insecta</taxon>
        <taxon>Pterygota</taxon>
        <taxon>Neoptera</taxon>
        <taxon>Endopterygota</taxon>
        <taxon>Coleoptera</taxon>
        <taxon>Polyphaga</taxon>
        <taxon>Cucujiformia</taxon>
        <taxon>Tenebrionidae</taxon>
        <taxon>Tenebrionidae incertae sedis</taxon>
        <taxon>Tribolium</taxon>
    </lineage>
</organism>
<feature type="transmembrane region" description="Helical" evidence="6">
    <location>
        <begin position="152"/>
        <end position="175"/>
    </location>
</feature>
<name>A0A139WLN0_TRICA</name>
<gene>
    <name evidence="7" type="primary">AUGUSTUS-3.0.2_32435</name>
    <name evidence="7" type="ORF">TcasGA2_TC032435</name>
</gene>
<keyword evidence="5 6" id="KW-0472">Membrane</keyword>
<feature type="transmembrane region" description="Helical" evidence="6">
    <location>
        <begin position="216"/>
        <end position="240"/>
    </location>
</feature>
<dbReference type="eggNOG" id="KOG1362">
    <property type="taxonomic scope" value="Eukaryota"/>
</dbReference>
<keyword evidence="4 6" id="KW-1133">Transmembrane helix</keyword>